<dbReference type="CDD" id="cd00761">
    <property type="entry name" value="Glyco_tranf_GTA_type"/>
    <property type="match status" value="1"/>
</dbReference>
<gene>
    <name evidence="4" type="ORF">HMPREF9451_00530</name>
</gene>
<accession>K0YL46</accession>
<evidence type="ECO:0000313" key="4">
    <source>
        <dbReference type="EMBL" id="EJZ84221.1"/>
    </source>
</evidence>
<dbReference type="InterPro" id="IPR029044">
    <property type="entry name" value="Nucleotide-diphossugar_trans"/>
</dbReference>
<keyword evidence="2" id="KW-0808">Transferase</keyword>
<reference evidence="4 5" key="1">
    <citation type="submission" date="2012-08" db="EMBL/GenBank/DDBJ databases">
        <title>The Genome Sequence of Slackia piriformis YIT 12062.</title>
        <authorList>
            <consortium name="The Broad Institute Genome Sequencing Platform"/>
            <person name="Earl A."/>
            <person name="Ward D."/>
            <person name="Feldgarden M."/>
            <person name="Gevers D."/>
            <person name="Morotomi M."/>
            <person name="Walker B."/>
            <person name="Young S.K."/>
            <person name="Zeng Q."/>
            <person name="Gargeya S."/>
            <person name="Fitzgerald M."/>
            <person name="Haas B."/>
            <person name="Abouelleil A."/>
            <person name="Alvarado L."/>
            <person name="Arachchi H.M."/>
            <person name="Berlin A.M."/>
            <person name="Chapman S.B."/>
            <person name="Goldberg J."/>
            <person name="Griggs A."/>
            <person name="Gujja S."/>
            <person name="Hansen M."/>
            <person name="Howarth C."/>
            <person name="Imamovic A."/>
            <person name="Larimer J."/>
            <person name="McCowen C."/>
            <person name="Montmayeur A."/>
            <person name="Murphy C."/>
            <person name="Neiman D."/>
            <person name="Pearson M."/>
            <person name="Priest M."/>
            <person name="Roberts A."/>
            <person name="Saif S."/>
            <person name="Shea T."/>
            <person name="Sisk P."/>
            <person name="Sykes S."/>
            <person name="Wortman J."/>
            <person name="Nusbaum C."/>
            <person name="Birren B."/>
        </authorList>
    </citation>
    <scope>NUCLEOTIDE SEQUENCE [LARGE SCALE GENOMIC DNA]</scope>
    <source>
        <strain evidence="4 5">YIT 12062</strain>
    </source>
</reference>
<dbReference type="PATRIC" id="fig|742818.3.peg.578"/>
<dbReference type="EMBL" id="ADMD01000002">
    <property type="protein sequence ID" value="EJZ84221.1"/>
    <property type="molecule type" value="Genomic_DNA"/>
</dbReference>
<dbReference type="Proteomes" id="UP000006069">
    <property type="component" value="Unassembled WGS sequence"/>
</dbReference>
<dbReference type="GO" id="GO:0016757">
    <property type="term" value="F:glycosyltransferase activity"/>
    <property type="evidence" value="ECO:0007669"/>
    <property type="project" value="UniProtKB-KW"/>
</dbReference>
<organism evidence="4 5">
    <name type="scientific">Slackia piriformis YIT 12062</name>
    <dbReference type="NCBI Taxonomy" id="742818"/>
    <lineage>
        <taxon>Bacteria</taxon>
        <taxon>Bacillati</taxon>
        <taxon>Actinomycetota</taxon>
        <taxon>Coriobacteriia</taxon>
        <taxon>Eggerthellales</taxon>
        <taxon>Eggerthellaceae</taxon>
        <taxon>Slackia</taxon>
    </lineage>
</organism>
<proteinExistence type="predicted"/>
<dbReference type="PANTHER" id="PTHR22916">
    <property type="entry name" value="GLYCOSYLTRANSFERASE"/>
    <property type="match status" value="1"/>
</dbReference>
<sequence length="350" mass="39613">MYMSNKPVVSVIVPMYNTERYLRYCVDSLLKQTINNIEILLVDDGSPDACGEIAEQYARLDERVKVVHRDNGGLGPARNSGLAVATGEYVGFVDSDDWVEEDMYERLYRAAKETKAQVVFSNLKRVVHGNSQKWSSHPFAGRTLYGDKEIFELRRSFYGALPNKLREDPVPVSACPNLYSRQLIEDNGIRFRAIRSEDILFNTDICKAADCVAALDGAPYCYRKDDQDSITKTFRVSTIDSFFVFFETLLEECGNEPAIFQGECFKRADRRIIDYTRGILILIASASLSDCEKRRLADDALGRQVFVSACKSFPFWRLPVKQAVFFVCMKYKMIGLALCLAKGRNGKHGA</sequence>
<dbReference type="PANTHER" id="PTHR22916:SF51">
    <property type="entry name" value="GLYCOSYLTRANSFERASE EPSH-RELATED"/>
    <property type="match status" value="1"/>
</dbReference>
<dbReference type="AlphaFoldDB" id="K0YL46"/>
<feature type="domain" description="Glycosyltransferase 2-like" evidence="3">
    <location>
        <begin position="10"/>
        <end position="168"/>
    </location>
</feature>
<dbReference type="InterPro" id="IPR001173">
    <property type="entry name" value="Glyco_trans_2-like"/>
</dbReference>
<dbReference type="Gene3D" id="3.90.550.10">
    <property type="entry name" value="Spore Coat Polysaccharide Biosynthesis Protein SpsA, Chain A"/>
    <property type="match status" value="1"/>
</dbReference>
<dbReference type="eggNOG" id="COG1216">
    <property type="taxonomic scope" value="Bacteria"/>
</dbReference>
<dbReference type="InParanoid" id="K0YL46"/>
<evidence type="ECO:0000256" key="1">
    <source>
        <dbReference type="ARBA" id="ARBA00022676"/>
    </source>
</evidence>
<protein>
    <recommendedName>
        <fullName evidence="3">Glycosyltransferase 2-like domain-containing protein</fullName>
    </recommendedName>
</protein>
<keyword evidence="5" id="KW-1185">Reference proteome</keyword>
<dbReference type="OrthoDB" id="1666828at2"/>
<dbReference type="Pfam" id="PF00535">
    <property type="entry name" value="Glycos_transf_2"/>
    <property type="match status" value="1"/>
</dbReference>
<keyword evidence="1" id="KW-0328">Glycosyltransferase</keyword>
<comment type="caution">
    <text evidence="4">The sequence shown here is derived from an EMBL/GenBank/DDBJ whole genome shotgun (WGS) entry which is preliminary data.</text>
</comment>
<name>K0YL46_9ACTN</name>
<evidence type="ECO:0000256" key="2">
    <source>
        <dbReference type="ARBA" id="ARBA00022679"/>
    </source>
</evidence>
<evidence type="ECO:0000313" key="5">
    <source>
        <dbReference type="Proteomes" id="UP000006069"/>
    </source>
</evidence>
<dbReference type="HOGENOM" id="CLU_025996_25_0_11"/>
<evidence type="ECO:0000259" key="3">
    <source>
        <dbReference type="Pfam" id="PF00535"/>
    </source>
</evidence>
<dbReference type="SUPFAM" id="SSF53448">
    <property type="entry name" value="Nucleotide-diphospho-sugar transferases"/>
    <property type="match status" value="1"/>
</dbReference>